<proteinExistence type="predicted"/>
<dbReference type="OrthoDB" id="1936043at2"/>
<name>A0A174LQS0_9FIRM</name>
<evidence type="ECO:0000313" key="2">
    <source>
        <dbReference type="Proteomes" id="UP000095544"/>
    </source>
</evidence>
<dbReference type="RefSeq" id="WP_055155116.1">
    <property type="nucleotide sequence ID" value="NZ_CYZU01000071.1"/>
</dbReference>
<dbReference type="STRING" id="39482.ERS852491_04666"/>
<accession>A0A174LQS0</accession>
<dbReference type="Proteomes" id="UP000095544">
    <property type="component" value="Unassembled WGS sequence"/>
</dbReference>
<dbReference type="EMBL" id="CYZU01000071">
    <property type="protein sequence ID" value="CUP25321.1"/>
    <property type="molecule type" value="Genomic_DNA"/>
</dbReference>
<gene>
    <name evidence="1" type="ORF">ERS852491_04666</name>
</gene>
<organism evidence="1 2">
    <name type="scientific">Faecalicatena contorta</name>
    <dbReference type="NCBI Taxonomy" id="39482"/>
    <lineage>
        <taxon>Bacteria</taxon>
        <taxon>Bacillati</taxon>
        <taxon>Bacillota</taxon>
        <taxon>Clostridia</taxon>
        <taxon>Lachnospirales</taxon>
        <taxon>Lachnospiraceae</taxon>
        <taxon>Faecalicatena</taxon>
    </lineage>
</organism>
<dbReference type="AlphaFoldDB" id="A0A174LQS0"/>
<reference evidence="1 2" key="1">
    <citation type="submission" date="2015-09" db="EMBL/GenBank/DDBJ databases">
        <authorList>
            <consortium name="Pathogen Informatics"/>
        </authorList>
    </citation>
    <scope>NUCLEOTIDE SEQUENCE [LARGE SCALE GENOMIC DNA]</scope>
    <source>
        <strain evidence="1 2">2789STDY5834876</strain>
    </source>
</reference>
<sequence length="129" mass="14382">MKIKNSQVVTFLNGVADIQSKMLPTKVGYAIARNIALLESVAKAYEEERTKIIDKYAKKGEDGRYIVVGNTYDIQDMAGFGADMDELLGIENEVAIHTVSLSELEKCDLEQFDALTVKDLKLLDFMTVD</sequence>
<evidence type="ECO:0000313" key="1">
    <source>
        <dbReference type="EMBL" id="CUP25321.1"/>
    </source>
</evidence>
<protein>
    <submittedName>
        <fullName evidence="1">Uncharacterized protein</fullName>
    </submittedName>
</protein>